<dbReference type="Proteomes" id="UP000827549">
    <property type="component" value="Chromosome 7"/>
</dbReference>
<dbReference type="Pfam" id="PF16093">
    <property type="entry name" value="PAC4"/>
    <property type="match status" value="1"/>
</dbReference>
<name>A0AAF0YF38_9TREE</name>
<organism evidence="1 2">
    <name type="scientific">Vanrija pseudolonga</name>
    <dbReference type="NCBI Taxonomy" id="143232"/>
    <lineage>
        <taxon>Eukaryota</taxon>
        <taxon>Fungi</taxon>
        <taxon>Dikarya</taxon>
        <taxon>Basidiomycota</taxon>
        <taxon>Agaricomycotina</taxon>
        <taxon>Tremellomycetes</taxon>
        <taxon>Trichosporonales</taxon>
        <taxon>Trichosporonaceae</taxon>
        <taxon>Vanrija</taxon>
    </lineage>
</organism>
<evidence type="ECO:0000313" key="1">
    <source>
        <dbReference type="EMBL" id="WOO85585.1"/>
    </source>
</evidence>
<dbReference type="AlphaFoldDB" id="A0AAF0YF38"/>
<accession>A0AAF0YF38</accession>
<dbReference type="RefSeq" id="XP_062631611.1">
    <property type="nucleotide sequence ID" value="XM_062775627.1"/>
</dbReference>
<evidence type="ECO:0000313" key="2">
    <source>
        <dbReference type="Proteomes" id="UP000827549"/>
    </source>
</evidence>
<gene>
    <name evidence="1" type="ORF">LOC62_07G009086</name>
</gene>
<dbReference type="EMBL" id="CP086720">
    <property type="protein sequence ID" value="WOO85585.1"/>
    <property type="molecule type" value="Genomic_DNA"/>
</dbReference>
<keyword evidence="2" id="KW-1185">Reference proteome</keyword>
<sequence length="155" mass="16496">MADLEPHTTTAFTYIPAPYPGAPAFQFQLTRLTDTLLVWVGTGGPAAAEDDDDAPGAGGAEKNKRLASDWAVAMPSRGNIPTTATPIFRSGATDTALHMAQRLSKRFPPNQIHLSLSLPSNLTAPAGPGLDPYASKALLVMEKKLVAWLTEELKE</sequence>
<evidence type="ECO:0008006" key="3">
    <source>
        <dbReference type="Google" id="ProtNLM"/>
    </source>
</evidence>
<dbReference type="GeneID" id="87812249"/>
<dbReference type="GO" id="GO:0043248">
    <property type="term" value="P:proteasome assembly"/>
    <property type="evidence" value="ECO:0007669"/>
    <property type="project" value="InterPro"/>
</dbReference>
<dbReference type="PANTHER" id="PTHR33559">
    <property type="entry name" value="PROTEASOME ASSEMBLY CHAPERONE 4"/>
    <property type="match status" value="1"/>
</dbReference>
<protein>
    <recommendedName>
        <fullName evidence="3">Proteasome assembly chaperone 4</fullName>
    </recommendedName>
</protein>
<dbReference type="PANTHER" id="PTHR33559:SF1">
    <property type="entry name" value="PROTEASOME ASSEMBLY CHAPERONE 4"/>
    <property type="match status" value="1"/>
</dbReference>
<dbReference type="InterPro" id="IPR032157">
    <property type="entry name" value="PAC4"/>
</dbReference>
<proteinExistence type="predicted"/>
<reference evidence="1" key="1">
    <citation type="submission" date="2023-10" db="EMBL/GenBank/DDBJ databases">
        <authorList>
            <person name="Noh H."/>
        </authorList>
    </citation>
    <scope>NUCLEOTIDE SEQUENCE</scope>
    <source>
        <strain evidence="1">DUCC4014</strain>
    </source>
</reference>